<keyword evidence="1" id="KW-0812">Transmembrane</keyword>
<dbReference type="EMBL" id="UYYG01001171">
    <property type="protein sequence ID" value="VDN58743.1"/>
    <property type="molecule type" value="Genomic_DNA"/>
</dbReference>
<keyword evidence="1" id="KW-1133">Transmembrane helix</keyword>
<evidence type="ECO:0000313" key="2">
    <source>
        <dbReference type="EMBL" id="VDN58743.1"/>
    </source>
</evidence>
<organism evidence="2 3">
    <name type="scientific">Dracunculus medinensis</name>
    <name type="common">Guinea worm</name>
    <dbReference type="NCBI Taxonomy" id="318479"/>
    <lineage>
        <taxon>Eukaryota</taxon>
        <taxon>Metazoa</taxon>
        <taxon>Ecdysozoa</taxon>
        <taxon>Nematoda</taxon>
        <taxon>Chromadorea</taxon>
        <taxon>Rhabditida</taxon>
        <taxon>Spirurina</taxon>
        <taxon>Dracunculoidea</taxon>
        <taxon>Dracunculidae</taxon>
        <taxon>Dracunculus</taxon>
    </lineage>
</organism>
<protein>
    <recommendedName>
        <fullName evidence="4">G_PROTEIN_RECEP_F1_2 domain-containing protein</fullName>
    </recommendedName>
</protein>
<name>A0A3P7Q561_DRAME</name>
<dbReference type="InterPro" id="IPR019420">
    <property type="entry name" value="7TM_GPCR_serpentine_rcpt_Srbc"/>
</dbReference>
<feature type="transmembrane region" description="Helical" evidence="1">
    <location>
        <begin position="110"/>
        <end position="134"/>
    </location>
</feature>
<dbReference type="AlphaFoldDB" id="A0A3P7Q561"/>
<dbReference type="OrthoDB" id="5876466at2759"/>
<reference evidence="2 3" key="1">
    <citation type="submission" date="2018-11" db="EMBL/GenBank/DDBJ databases">
        <authorList>
            <consortium name="Pathogen Informatics"/>
        </authorList>
    </citation>
    <scope>NUCLEOTIDE SEQUENCE [LARGE SCALE GENOMIC DNA]</scope>
</reference>
<evidence type="ECO:0000313" key="3">
    <source>
        <dbReference type="Proteomes" id="UP000274756"/>
    </source>
</evidence>
<feature type="transmembrane region" description="Helical" evidence="1">
    <location>
        <begin position="74"/>
        <end position="90"/>
    </location>
</feature>
<proteinExistence type="predicted"/>
<evidence type="ECO:0000256" key="1">
    <source>
        <dbReference type="SAM" id="Phobius"/>
    </source>
</evidence>
<gene>
    <name evidence="2" type="ORF">DME_LOCUS8716</name>
</gene>
<keyword evidence="1" id="KW-0472">Membrane</keyword>
<dbReference type="Pfam" id="PF10316">
    <property type="entry name" value="7TM_GPCR_Srbc"/>
    <property type="match status" value="1"/>
</dbReference>
<dbReference type="Proteomes" id="UP000274756">
    <property type="component" value="Unassembled WGS sequence"/>
</dbReference>
<accession>A0A3P7Q561</accession>
<sequence>MGLLFASIDRLILTDLYKTGHICKKTPLICSTRVYVWFRLIGAIWPPAIEICIGIERTFCVFCPIWYSKHSKKFAIVVVFAMLIALLLVFKRKDEEIEQGCNRKGTFTNGYALFLYFAEVYCFEQFKFIFFFGGERRGGRRSKKFKIMELTTIKRFLLIIY</sequence>
<keyword evidence="3" id="KW-1185">Reference proteome</keyword>
<evidence type="ECO:0008006" key="4">
    <source>
        <dbReference type="Google" id="ProtNLM"/>
    </source>
</evidence>